<comment type="caution">
    <text evidence="1">The sequence shown here is derived from an EMBL/GenBank/DDBJ whole genome shotgun (WGS) entry which is preliminary data.</text>
</comment>
<dbReference type="AlphaFoldDB" id="A0A3E4JI12"/>
<sequence>MAYLHVYAWLISHFFCNQNFMREIAKLDMEQIQNIGFIIKHYDLTISFLRKISFILRNYIVLYL</sequence>
<name>A0A3E4JI12_PHOVU</name>
<evidence type="ECO:0000313" key="2">
    <source>
        <dbReference type="Proteomes" id="UP000260640"/>
    </source>
</evidence>
<dbReference type="EMBL" id="QSPP01000052">
    <property type="protein sequence ID" value="RGJ84220.1"/>
    <property type="molecule type" value="Genomic_DNA"/>
</dbReference>
<evidence type="ECO:0000313" key="1">
    <source>
        <dbReference type="EMBL" id="RGJ84220.1"/>
    </source>
</evidence>
<accession>A0A3E4JI12</accession>
<gene>
    <name evidence="1" type="ORF">DXD46_14635</name>
</gene>
<dbReference type="Proteomes" id="UP000260640">
    <property type="component" value="Unassembled WGS sequence"/>
</dbReference>
<reference evidence="1 2" key="1">
    <citation type="submission" date="2018-08" db="EMBL/GenBank/DDBJ databases">
        <title>A genome reference for cultivated species of the human gut microbiota.</title>
        <authorList>
            <person name="Zou Y."/>
            <person name="Xue W."/>
            <person name="Luo G."/>
        </authorList>
    </citation>
    <scope>NUCLEOTIDE SEQUENCE [LARGE SCALE GENOMIC DNA]</scope>
    <source>
        <strain evidence="1 2">TM05-16</strain>
    </source>
</reference>
<protein>
    <submittedName>
        <fullName evidence="1">Uncharacterized protein</fullName>
    </submittedName>
</protein>
<proteinExistence type="predicted"/>
<organism evidence="1 2">
    <name type="scientific">Phocaeicola vulgatus</name>
    <name type="common">Bacteroides vulgatus</name>
    <dbReference type="NCBI Taxonomy" id="821"/>
    <lineage>
        <taxon>Bacteria</taxon>
        <taxon>Pseudomonadati</taxon>
        <taxon>Bacteroidota</taxon>
        <taxon>Bacteroidia</taxon>
        <taxon>Bacteroidales</taxon>
        <taxon>Bacteroidaceae</taxon>
        <taxon>Phocaeicola</taxon>
    </lineage>
</organism>